<dbReference type="OrthoDB" id="3439997at2759"/>
<gene>
    <name evidence="2" type="ORF">VE01_00156</name>
</gene>
<keyword evidence="3" id="KW-1185">Reference proteome</keyword>
<dbReference type="RefSeq" id="XP_018135246.1">
    <property type="nucleotide sequence ID" value="XM_018269689.1"/>
</dbReference>
<dbReference type="GeneID" id="28833542"/>
<name>A0A2P2SXD7_9PEZI</name>
<proteinExistence type="predicted"/>
<dbReference type="AlphaFoldDB" id="A0A2P2SXD7"/>
<evidence type="ECO:0000313" key="2">
    <source>
        <dbReference type="EMBL" id="OBU01514.1"/>
    </source>
</evidence>
<dbReference type="Proteomes" id="UP000091956">
    <property type="component" value="Unassembled WGS sequence"/>
</dbReference>
<reference evidence="3" key="2">
    <citation type="journal article" date="2018" name="Nat. Commun.">
        <title>Extreme sensitivity to ultraviolet light in the fungal pathogen causing white-nose syndrome of bats.</title>
        <authorList>
            <person name="Palmer J.M."/>
            <person name="Drees K.P."/>
            <person name="Foster J.T."/>
            <person name="Lindner D.L."/>
        </authorList>
    </citation>
    <scope>NUCLEOTIDE SEQUENCE [LARGE SCALE GENOMIC DNA]</scope>
    <source>
        <strain evidence="3">UAMH 10579</strain>
    </source>
</reference>
<feature type="chain" id="PRO_5015149093" evidence="1">
    <location>
        <begin position="23"/>
        <end position="166"/>
    </location>
</feature>
<evidence type="ECO:0000313" key="3">
    <source>
        <dbReference type="Proteomes" id="UP000091956"/>
    </source>
</evidence>
<dbReference type="EMBL" id="KV460206">
    <property type="protein sequence ID" value="OBU01514.1"/>
    <property type="molecule type" value="Genomic_DNA"/>
</dbReference>
<protein>
    <submittedName>
        <fullName evidence="2">Uncharacterized protein</fullName>
    </submittedName>
</protein>
<feature type="signal peptide" evidence="1">
    <location>
        <begin position="1"/>
        <end position="22"/>
    </location>
</feature>
<keyword evidence="1" id="KW-0732">Signal</keyword>
<reference evidence="2 3" key="1">
    <citation type="submission" date="2016-03" db="EMBL/GenBank/DDBJ databases">
        <title>Comparative genomics of Pseudogymnoascus destructans, the fungus causing white-nose syndrome of bats.</title>
        <authorList>
            <person name="Palmer J.M."/>
            <person name="Drees K.P."/>
            <person name="Foster J.T."/>
            <person name="Lindner D.L."/>
        </authorList>
    </citation>
    <scope>NUCLEOTIDE SEQUENCE [LARGE SCALE GENOMIC DNA]</scope>
    <source>
        <strain evidence="2 3">UAMH 10579</strain>
    </source>
</reference>
<evidence type="ECO:0000256" key="1">
    <source>
        <dbReference type="SAM" id="SignalP"/>
    </source>
</evidence>
<sequence>MRSPLPLTPLLALSSVYSLSLALPLISRPDNSQPEPVLVARANYSVVPVDGGAQGGTVTVTQTVAASASAAEVYITVTASAAVITETVMGAVATPSAVKEFQTVYIPTTVYQSVAAPTAVAIVSTVTLSSSISASSSAKVYDNGMWHTTYPVWSNSTTTPTQAARR</sequence>
<accession>A0A2P2SXD7</accession>
<organism evidence="2 3">
    <name type="scientific">Pseudogymnoascus verrucosus</name>
    <dbReference type="NCBI Taxonomy" id="342668"/>
    <lineage>
        <taxon>Eukaryota</taxon>
        <taxon>Fungi</taxon>
        <taxon>Dikarya</taxon>
        <taxon>Ascomycota</taxon>
        <taxon>Pezizomycotina</taxon>
        <taxon>Leotiomycetes</taxon>
        <taxon>Thelebolales</taxon>
        <taxon>Thelebolaceae</taxon>
        <taxon>Pseudogymnoascus</taxon>
    </lineage>
</organism>